<dbReference type="EMBL" id="FQXV01000017">
    <property type="protein sequence ID" value="SHI22071.1"/>
    <property type="molecule type" value="Genomic_DNA"/>
</dbReference>
<evidence type="ECO:0000259" key="1">
    <source>
        <dbReference type="Pfam" id="PF01208"/>
    </source>
</evidence>
<feature type="domain" description="Uroporphyrinogen decarboxylase (URO-D)" evidence="1">
    <location>
        <begin position="132"/>
        <end position="297"/>
    </location>
</feature>
<dbReference type="GO" id="GO:0004853">
    <property type="term" value="F:uroporphyrinogen decarboxylase activity"/>
    <property type="evidence" value="ECO:0007669"/>
    <property type="project" value="InterPro"/>
</dbReference>
<keyword evidence="3" id="KW-1185">Reference proteome</keyword>
<dbReference type="Gene3D" id="3.20.20.210">
    <property type="match status" value="1"/>
</dbReference>
<dbReference type="OrthoDB" id="9815759at2"/>
<organism evidence="2 3">
    <name type="scientific">Sporobacter termitidis DSM 10068</name>
    <dbReference type="NCBI Taxonomy" id="1123282"/>
    <lineage>
        <taxon>Bacteria</taxon>
        <taxon>Bacillati</taxon>
        <taxon>Bacillota</taxon>
        <taxon>Clostridia</taxon>
        <taxon>Eubacteriales</taxon>
        <taxon>Oscillospiraceae</taxon>
        <taxon>Sporobacter</taxon>
    </lineage>
</organism>
<gene>
    <name evidence="2" type="ORF">SAMN02745823_03545</name>
</gene>
<dbReference type="InterPro" id="IPR038071">
    <property type="entry name" value="UROD/MetE-like_sf"/>
</dbReference>
<dbReference type="InterPro" id="IPR000257">
    <property type="entry name" value="Uroporphyrinogen_deCOase"/>
</dbReference>
<protein>
    <submittedName>
        <fullName evidence="2">Uroporphyrinogen decarboxylase (URO-D)</fullName>
    </submittedName>
</protein>
<dbReference type="GO" id="GO:0006779">
    <property type="term" value="P:porphyrin-containing compound biosynthetic process"/>
    <property type="evidence" value="ECO:0007669"/>
    <property type="project" value="InterPro"/>
</dbReference>
<dbReference type="Proteomes" id="UP000183995">
    <property type="component" value="Unassembled WGS sequence"/>
</dbReference>
<evidence type="ECO:0000313" key="2">
    <source>
        <dbReference type="EMBL" id="SHI22071.1"/>
    </source>
</evidence>
<evidence type="ECO:0000313" key="3">
    <source>
        <dbReference type="Proteomes" id="UP000183995"/>
    </source>
</evidence>
<dbReference type="AlphaFoldDB" id="A0A1M5ZD04"/>
<sequence>MLTAKQNMREAIKGGNPDRFVNQFEAIYFLFHPFMMHSPSPTKGQENVVNAWGVTNSFPANVPGAFPVHTPDKIVVKDIEHWQDYVHAPSLKFSNEEWAQWKAQYDAVDGTQAYKAPFIAPGLFEQSHHLCGMTNALEYYALYPDEMHDLIEYLTDWELELAEGICANLHPDAIFHHDDWGSEKSTFLRPEMFAEFFLEPYKKIYGYYHDHGVELIFHHSDSYCATLIPYMIEMGIDVWQGCMESNNVPELVKKYGGKIAFMGGIDNKSMDFPGWTKEDCAKATRKACDACGSKYFIPCITQGGPGSVFPGAYAALCEEIDKYSEEVFGVKADQIKRLPWQILF</sequence>
<accession>A0A1M5ZD04</accession>
<dbReference type="RefSeq" id="WP_073082216.1">
    <property type="nucleotide sequence ID" value="NZ_FQXV01000017.1"/>
</dbReference>
<name>A0A1M5ZD04_9FIRM</name>
<dbReference type="Pfam" id="PF01208">
    <property type="entry name" value="URO-D"/>
    <property type="match status" value="1"/>
</dbReference>
<proteinExistence type="predicted"/>
<reference evidence="2 3" key="1">
    <citation type="submission" date="2016-11" db="EMBL/GenBank/DDBJ databases">
        <authorList>
            <person name="Jaros S."/>
            <person name="Januszkiewicz K."/>
            <person name="Wedrychowicz H."/>
        </authorList>
    </citation>
    <scope>NUCLEOTIDE SEQUENCE [LARGE SCALE GENOMIC DNA]</scope>
    <source>
        <strain evidence="2 3">DSM 10068</strain>
    </source>
</reference>
<dbReference type="SUPFAM" id="SSF51726">
    <property type="entry name" value="UROD/MetE-like"/>
    <property type="match status" value="1"/>
</dbReference>
<dbReference type="STRING" id="1123282.SAMN02745823_03545"/>